<dbReference type="SUPFAM" id="SSF141868">
    <property type="entry name" value="EAL domain-like"/>
    <property type="match status" value="1"/>
</dbReference>
<dbReference type="RefSeq" id="WP_145771322.1">
    <property type="nucleotide sequence ID" value="NZ_LR778301.1"/>
</dbReference>
<organism evidence="1 2">
    <name type="scientific">Denitratisoma oestradiolicum</name>
    <dbReference type="NCBI Taxonomy" id="311182"/>
    <lineage>
        <taxon>Bacteria</taxon>
        <taxon>Pseudomonadati</taxon>
        <taxon>Pseudomonadota</taxon>
        <taxon>Betaproteobacteria</taxon>
        <taxon>Nitrosomonadales</taxon>
        <taxon>Sterolibacteriaceae</taxon>
        <taxon>Denitratisoma</taxon>
    </lineage>
</organism>
<dbReference type="InterPro" id="IPR011006">
    <property type="entry name" value="CheY-like_superfamily"/>
</dbReference>
<dbReference type="SMART" id="SM00052">
    <property type="entry name" value="EAL"/>
    <property type="match status" value="1"/>
</dbReference>
<dbReference type="GO" id="GO:0000160">
    <property type="term" value="P:phosphorelay signal transduction system"/>
    <property type="evidence" value="ECO:0007669"/>
    <property type="project" value="InterPro"/>
</dbReference>
<dbReference type="Pfam" id="PF00072">
    <property type="entry name" value="Response_reg"/>
    <property type="match status" value="1"/>
</dbReference>
<dbReference type="CDD" id="cd00130">
    <property type="entry name" value="PAS"/>
    <property type="match status" value="1"/>
</dbReference>
<dbReference type="InterPro" id="IPR000700">
    <property type="entry name" value="PAS-assoc_C"/>
</dbReference>
<dbReference type="Gene3D" id="3.20.20.450">
    <property type="entry name" value="EAL domain"/>
    <property type="match status" value="1"/>
</dbReference>
<dbReference type="AlphaFoldDB" id="A0A6S6XWZ6"/>
<dbReference type="CDD" id="cd00156">
    <property type="entry name" value="REC"/>
    <property type="match status" value="1"/>
</dbReference>
<evidence type="ECO:0000313" key="2">
    <source>
        <dbReference type="Proteomes" id="UP000515733"/>
    </source>
</evidence>
<dbReference type="InterPro" id="IPR043128">
    <property type="entry name" value="Rev_trsase/Diguanyl_cyclase"/>
</dbReference>
<dbReference type="Gene3D" id="3.30.450.20">
    <property type="entry name" value="PAS domain"/>
    <property type="match status" value="1"/>
</dbReference>
<dbReference type="PANTHER" id="PTHR44757:SF2">
    <property type="entry name" value="BIOFILM ARCHITECTURE MAINTENANCE PROTEIN MBAA"/>
    <property type="match status" value="1"/>
</dbReference>
<accession>A0A6S6XWZ6</accession>
<dbReference type="Gene3D" id="3.30.70.270">
    <property type="match status" value="1"/>
</dbReference>
<dbReference type="SUPFAM" id="SSF55073">
    <property type="entry name" value="Nucleotide cyclase"/>
    <property type="match status" value="1"/>
</dbReference>
<dbReference type="Pfam" id="PF00563">
    <property type="entry name" value="EAL"/>
    <property type="match status" value="1"/>
</dbReference>
<dbReference type="KEGG" id="doe:DENOEST_2309"/>
<dbReference type="Pfam" id="PF00990">
    <property type="entry name" value="GGDEF"/>
    <property type="match status" value="1"/>
</dbReference>
<dbReference type="Pfam" id="PF13426">
    <property type="entry name" value="PAS_9"/>
    <property type="match status" value="1"/>
</dbReference>
<dbReference type="NCBIfam" id="TIGR00254">
    <property type="entry name" value="GGDEF"/>
    <property type="match status" value="1"/>
</dbReference>
<dbReference type="GO" id="GO:0003824">
    <property type="term" value="F:catalytic activity"/>
    <property type="evidence" value="ECO:0007669"/>
    <property type="project" value="UniProtKB-ARBA"/>
</dbReference>
<dbReference type="SUPFAM" id="SSF55785">
    <property type="entry name" value="PYP-like sensor domain (PAS domain)"/>
    <property type="match status" value="1"/>
</dbReference>
<dbReference type="PROSITE" id="PS50883">
    <property type="entry name" value="EAL"/>
    <property type="match status" value="1"/>
</dbReference>
<dbReference type="PROSITE" id="PS50887">
    <property type="entry name" value="GGDEF"/>
    <property type="match status" value="1"/>
</dbReference>
<dbReference type="InterPro" id="IPR000014">
    <property type="entry name" value="PAS"/>
</dbReference>
<dbReference type="InterPro" id="IPR035919">
    <property type="entry name" value="EAL_sf"/>
</dbReference>
<sequence length="683" mass="75837">MRILLVEDNPGDARLLELLLKEAHQDERITDYEFTHAASLGEGLQTLGQGAFDIILIDLSLPDAHGRDSYLRIQRGAPDLPVVALTGNDDEGLAAELVAAGAQDYLVKGQVDARLLARALRYAIERKRGEEKLRLVAQVFEVALEGILVTDAAQSVISVNRAFSDITGLVEGRVVGRPMFGLHQSEGLFHKVWATQSSEEHWQGEAICHRASGETFPVWLNVNAVKNTLGSVTHFVAAFNDITALKRSEERLRHIAHHDALTNLPNRLLFEDRLDQALAHVRRSASLAAVLFIDLDRFKLVNDTLGHTSGDILLRTAAQRLRGCVREVDTVARLGGDEFAVILGDLNSREDAAVVARKVLEAMGGAFELDSQEVFVTASIGIAMYGREEQNQVNIMEQADIAMYHAKRTGRNAYHFYAEDMNIQSRQRLALETDLRRALERNEYLLYYQPQVDPSSGEMIGVEALLRWQHRERGLVMPAEFIPLLEETGMIIPVGEWVMRTACIQAHKWLDEGRPLRMAVNLSARQLRQEDLAERVRSILLETGLPPGLLEIELTETIVMENAGEAVIALNRLKDLGVRIALDDFGTGASSLAYLKHFPIDTLKISSAIIVELEDETDAAIAGAVISMARNMKLSSVAEGVENVQQLDFLRREQCDSIQGYLISRPMSAQAFAEMLDKLPPQV</sequence>
<dbReference type="SMART" id="SM00267">
    <property type="entry name" value="GGDEF"/>
    <property type="match status" value="1"/>
</dbReference>
<dbReference type="CDD" id="cd01948">
    <property type="entry name" value="EAL"/>
    <property type="match status" value="1"/>
</dbReference>
<dbReference type="SMART" id="SM00448">
    <property type="entry name" value="REC"/>
    <property type="match status" value="1"/>
</dbReference>
<dbReference type="InterPro" id="IPR000160">
    <property type="entry name" value="GGDEF_dom"/>
</dbReference>
<dbReference type="SUPFAM" id="SSF52172">
    <property type="entry name" value="CheY-like"/>
    <property type="match status" value="1"/>
</dbReference>
<protein>
    <submittedName>
        <fullName evidence="1">Response regulator receiver modulated diguanylate cyclase/phosphodiesterase with PAS/PAC sensor(S)</fullName>
    </submittedName>
</protein>
<dbReference type="PROSITE" id="PS50112">
    <property type="entry name" value="PAS"/>
    <property type="match status" value="1"/>
</dbReference>
<dbReference type="InterPro" id="IPR035965">
    <property type="entry name" value="PAS-like_dom_sf"/>
</dbReference>
<dbReference type="InterPro" id="IPR052155">
    <property type="entry name" value="Biofilm_reg_signaling"/>
</dbReference>
<dbReference type="PANTHER" id="PTHR44757">
    <property type="entry name" value="DIGUANYLATE CYCLASE DGCP"/>
    <property type="match status" value="1"/>
</dbReference>
<name>A0A6S6XWZ6_9PROT</name>
<dbReference type="CDD" id="cd01949">
    <property type="entry name" value="GGDEF"/>
    <property type="match status" value="1"/>
</dbReference>
<reference evidence="1 2" key="1">
    <citation type="submission" date="2020-03" db="EMBL/GenBank/DDBJ databases">
        <authorList>
            <consortium name="Genoscope - CEA"/>
            <person name="William W."/>
        </authorList>
    </citation>
    <scope>NUCLEOTIDE SEQUENCE [LARGE SCALE GENOMIC DNA]</scope>
    <source>
        <strain evidence="2">DSM 16959</strain>
    </source>
</reference>
<dbReference type="FunFam" id="3.30.70.270:FF:000001">
    <property type="entry name" value="Diguanylate cyclase domain protein"/>
    <property type="match status" value="1"/>
</dbReference>
<dbReference type="InterPro" id="IPR001633">
    <property type="entry name" value="EAL_dom"/>
</dbReference>
<evidence type="ECO:0000313" key="1">
    <source>
        <dbReference type="EMBL" id="CAB1369474.1"/>
    </source>
</evidence>
<gene>
    <name evidence="1" type="ORF">DENOEST_2309</name>
</gene>
<dbReference type="PROSITE" id="PS50110">
    <property type="entry name" value="RESPONSE_REGULATORY"/>
    <property type="match status" value="1"/>
</dbReference>
<dbReference type="Proteomes" id="UP000515733">
    <property type="component" value="Chromosome"/>
</dbReference>
<dbReference type="NCBIfam" id="TIGR00229">
    <property type="entry name" value="sensory_box"/>
    <property type="match status" value="1"/>
</dbReference>
<dbReference type="InterPro" id="IPR001789">
    <property type="entry name" value="Sig_transdc_resp-reg_receiver"/>
</dbReference>
<keyword evidence="2" id="KW-1185">Reference proteome</keyword>
<dbReference type="Gene3D" id="3.40.50.2300">
    <property type="match status" value="1"/>
</dbReference>
<dbReference type="InterPro" id="IPR029787">
    <property type="entry name" value="Nucleotide_cyclase"/>
</dbReference>
<dbReference type="PROSITE" id="PS50113">
    <property type="entry name" value="PAC"/>
    <property type="match status" value="1"/>
</dbReference>
<dbReference type="OrthoDB" id="9813903at2"/>
<dbReference type="EMBL" id="LR778301">
    <property type="protein sequence ID" value="CAB1369474.1"/>
    <property type="molecule type" value="Genomic_DNA"/>
</dbReference>
<proteinExistence type="predicted"/>